<reference evidence="1 2" key="1">
    <citation type="submission" date="2016-09" db="EMBL/GenBank/DDBJ databases">
        <authorList>
            <person name="Capua I."/>
            <person name="De Benedictis P."/>
            <person name="Joannis T."/>
            <person name="Lombin L.H."/>
            <person name="Cattoli G."/>
        </authorList>
    </citation>
    <scope>NUCLEOTIDE SEQUENCE [LARGE SCALE GENOMIC DNA]</scope>
    <source>
        <strain evidence="1 2">GB001</strain>
    </source>
</reference>
<dbReference type="EMBL" id="FMIQ01000027">
    <property type="protein sequence ID" value="SCM52123.1"/>
    <property type="molecule type" value="Genomic_DNA"/>
</dbReference>
<dbReference type="STRING" id="569.A6V27_06275"/>
<organism evidence="1 2">
    <name type="scientific">Hafnia alvei</name>
    <dbReference type="NCBI Taxonomy" id="569"/>
    <lineage>
        <taxon>Bacteria</taxon>
        <taxon>Pseudomonadati</taxon>
        <taxon>Pseudomonadota</taxon>
        <taxon>Gammaproteobacteria</taxon>
        <taxon>Enterobacterales</taxon>
        <taxon>Hafniaceae</taxon>
        <taxon>Hafnia</taxon>
    </lineage>
</organism>
<dbReference type="Pfam" id="PF05534">
    <property type="entry name" value="HicB"/>
    <property type="match status" value="1"/>
</dbReference>
<dbReference type="GO" id="GO:0006355">
    <property type="term" value="P:regulation of DNA-templated transcription"/>
    <property type="evidence" value="ECO:0007669"/>
    <property type="project" value="InterPro"/>
</dbReference>
<dbReference type="SUPFAM" id="SSF143100">
    <property type="entry name" value="TTHA1013/TTHA0281-like"/>
    <property type="match status" value="1"/>
</dbReference>
<proteinExistence type="predicted"/>
<accession>A0A1C6YYX7</accession>
<name>A0A1C6YYX7_HAFAL</name>
<evidence type="ECO:0000313" key="2">
    <source>
        <dbReference type="Proteomes" id="UP000094844"/>
    </source>
</evidence>
<dbReference type="OrthoDB" id="5297106at2"/>
<gene>
    <name evidence="1" type="ORF">BN1044_01594</name>
</gene>
<evidence type="ECO:0000313" key="1">
    <source>
        <dbReference type="EMBL" id="SCM52123.1"/>
    </source>
</evidence>
<dbReference type="InterPro" id="IPR010985">
    <property type="entry name" value="Ribbon_hlx_hlx"/>
</dbReference>
<dbReference type="InterPro" id="IPR008651">
    <property type="entry name" value="Uncharacterised_HicB"/>
</dbReference>
<sequence>MTTHNRFTEHYTYRITWSEEDNEFVGLCSEFPSLSWLAASQLEALEGIMDLVSSAVSDMLSNGEIPPVALAEKKYSGKLVLRLAPEQHRRLAILANEEGVSLNRYLCAKLLG</sequence>
<dbReference type="AlphaFoldDB" id="A0A1C6YYX7"/>
<protein>
    <submittedName>
        <fullName evidence="1">Predicted nuclease of the RNAse H fold, HicB family</fullName>
    </submittedName>
</protein>
<dbReference type="SUPFAM" id="SSF47598">
    <property type="entry name" value="Ribbon-helix-helix"/>
    <property type="match status" value="1"/>
</dbReference>
<dbReference type="Proteomes" id="UP000094844">
    <property type="component" value="Unassembled WGS sequence"/>
</dbReference>
<dbReference type="RefSeq" id="WP_072308225.1">
    <property type="nucleotide sequence ID" value="NZ_FMIQ01000027.1"/>
</dbReference>
<dbReference type="InterPro" id="IPR035069">
    <property type="entry name" value="TTHA1013/TTHA0281-like"/>
</dbReference>